<dbReference type="AlphaFoldDB" id="A0A0K8NV89"/>
<dbReference type="EMBL" id="BBYR01000006">
    <property type="protein sequence ID" value="GAP34293.1"/>
    <property type="molecule type" value="Genomic_DNA"/>
</dbReference>
<dbReference type="Proteomes" id="UP000037660">
    <property type="component" value="Unassembled WGS sequence"/>
</dbReference>
<gene>
    <name evidence="1" type="ORF">ISF6_4072</name>
</gene>
<accession>A0A0K8NV89</accession>
<keyword evidence="2" id="KW-1185">Reference proteome</keyword>
<comment type="caution">
    <text evidence="1">The sequence shown here is derived from an EMBL/GenBank/DDBJ whole genome shotgun (WGS) entry which is preliminary data.</text>
</comment>
<organism evidence="1 2">
    <name type="scientific">Piscinibacter sakaiensis</name>
    <name type="common">Ideonella sakaiensis</name>
    <dbReference type="NCBI Taxonomy" id="1547922"/>
    <lineage>
        <taxon>Bacteria</taxon>
        <taxon>Pseudomonadati</taxon>
        <taxon>Pseudomonadota</taxon>
        <taxon>Betaproteobacteria</taxon>
        <taxon>Burkholderiales</taxon>
        <taxon>Sphaerotilaceae</taxon>
        <taxon>Piscinibacter</taxon>
    </lineage>
</organism>
<name>A0A0K8NV89_PISS1</name>
<evidence type="ECO:0000313" key="1">
    <source>
        <dbReference type="EMBL" id="GAP34293.1"/>
    </source>
</evidence>
<reference evidence="2" key="1">
    <citation type="submission" date="2015-07" db="EMBL/GenBank/DDBJ databases">
        <title>Discovery of a poly(ethylene terephthalate assimilation.</title>
        <authorList>
            <person name="Yoshida S."/>
            <person name="Hiraga K."/>
            <person name="Takehana T."/>
            <person name="Taniguchi I."/>
            <person name="Yamaji H."/>
            <person name="Maeda Y."/>
            <person name="Toyohara K."/>
            <person name="Miyamoto K."/>
            <person name="Kimura Y."/>
            <person name="Oda K."/>
        </authorList>
    </citation>
    <scope>NUCLEOTIDE SEQUENCE [LARGE SCALE GENOMIC DNA]</scope>
    <source>
        <strain evidence="2">NBRC 110686 / TISTR 2288 / 201-F6</strain>
    </source>
</reference>
<sequence length="114" mass="12529">MGNEFLRKQREGRAKGWNRQLRASEHDMLASLAPGQELGCRATVSGDLPPVGSKLMLQLMQGEIKVRDQNVCIGEVSNPKEELLRGLERGAGLMVAEVRSQLQSSGCIDLVVER</sequence>
<reference evidence="1 2" key="2">
    <citation type="journal article" date="2016" name="Science">
        <title>A bacterium that degrades and assimilates poly(ethylene terephthalate).</title>
        <authorList>
            <person name="Yoshida S."/>
            <person name="Hiraga K."/>
            <person name="Takehana T."/>
            <person name="Taniguchi I."/>
            <person name="Yamaji H."/>
            <person name="Maeda Y."/>
            <person name="Toyohara K."/>
            <person name="Miyamoto K."/>
            <person name="Kimura Y."/>
            <person name="Oda K."/>
        </authorList>
    </citation>
    <scope>NUCLEOTIDE SEQUENCE [LARGE SCALE GENOMIC DNA]</scope>
    <source>
        <strain evidence="2">NBRC 110686 / TISTR 2288 / 201-F6</strain>
    </source>
</reference>
<evidence type="ECO:0000313" key="2">
    <source>
        <dbReference type="Proteomes" id="UP000037660"/>
    </source>
</evidence>
<protein>
    <submittedName>
        <fullName evidence="1">Uncharacterized protein</fullName>
    </submittedName>
</protein>
<proteinExistence type="predicted"/>